<evidence type="ECO:0000313" key="2">
    <source>
        <dbReference type="Proteomes" id="UP000075604"/>
    </source>
</evidence>
<dbReference type="AlphaFoldDB" id="A0A150Q7F3"/>
<proteinExistence type="predicted"/>
<reference evidence="1 2" key="1">
    <citation type="submission" date="2014-02" db="EMBL/GenBank/DDBJ databases">
        <title>The small core and large imbalanced accessory genome model reveals a collaborative survival strategy of Sorangium cellulosum strains in nature.</title>
        <authorList>
            <person name="Han K."/>
            <person name="Peng R."/>
            <person name="Blom J."/>
            <person name="Li Y.-Z."/>
        </authorList>
    </citation>
    <scope>NUCLEOTIDE SEQUENCE [LARGE SCALE GENOMIC DNA]</scope>
    <source>
        <strain evidence="1 2">So0157-18</strain>
    </source>
</reference>
<evidence type="ECO:0000313" key="1">
    <source>
        <dbReference type="EMBL" id="KYF63915.1"/>
    </source>
</evidence>
<name>A0A150Q7F3_SORCE</name>
<organism evidence="1 2">
    <name type="scientific">Sorangium cellulosum</name>
    <name type="common">Polyangium cellulosum</name>
    <dbReference type="NCBI Taxonomy" id="56"/>
    <lineage>
        <taxon>Bacteria</taxon>
        <taxon>Pseudomonadati</taxon>
        <taxon>Myxococcota</taxon>
        <taxon>Polyangia</taxon>
        <taxon>Polyangiales</taxon>
        <taxon>Polyangiaceae</taxon>
        <taxon>Sorangium</taxon>
    </lineage>
</organism>
<accession>A0A150Q7F3</accession>
<comment type="caution">
    <text evidence="1">The sequence shown here is derived from an EMBL/GenBank/DDBJ whole genome shotgun (WGS) entry which is preliminary data.</text>
</comment>
<protein>
    <submittedName>
        <fullName evidence="1">Uncharacterized protein</fullName>
    </submittedName>
</protein>
<dbReference type="PROSITE" id="PS51257">
    <property type="entry name" value="PROKAR_LIPOPROTEIN"/>
    <property type="match status" value="1"/>
</dbReference>
<dbReference type="EMBL" id="JELX01000566">
    <property type="protein sequence ID" value="KYF63915.1"/>
    <property type="molecule type" value="Genomic_DNA"/>
</dbReference>
<dbReference type="Proteomes" id="UP000075604">
    <property type="component" value="Unassembled WGS sequence"/>
</dbReference>
<sequence>MTAMRPEPAIRRSEATTAAVGLAFLSVLLVSCSPLARVRSRLDLPASVGSPDRQRLHVTFAASTAAGPLAAPPPGIEPPEQRLLAEVEVTPAASGFDVELKFRKRSVYVNLTGWYDSDGDGKVNGGDAVGSLGPAPVLATDKGVFSGNLTVTPPIALKPVL</sequence>
<gene>
    <name evidence="1" type="ORF">BE04_12285</name>
</gene>